<keyword evidence="2" id="KW-1185">Reference proteome</keyword>
<name>A0A2G4EY21_9CYAN</name>
<dbReference type="SUPFAM" id="SSF158446">
    <property type="entry name" value="IVS-encoded protein-like"/>
    <property type="match status" value="1"/>
</dbReference>
<gene>
    <name evidence="1" type="ORF">CP500_016450</name>
</gene>
<comment type="caution">
    <text evidence="1">The sequence shown here is derived from an EMBL/GenBank/DDBJ whole genome shotgun (WGS) entry which is preliminary data.</text>
</comment>
<protein>
    <submittedName>
        <fullName evidence="1">Four helix bundle protein</fullName>
    </submittedName>
</protein>
<dbReference type="NCBIfam" id="TIGR02436">
    <property type="entry name" value="four helix bundle protein"/>
    <property type="match status" value="1"/>
</dbReference>
<proteinExistence type="predicted"/>
<dbReference type="Proteomes" id="UP000226442">
    <property type="component" value="Unassembled WGS sequence"/>
</dbReference>
<dbReference type="PANTHER" id="PTHR38471:SF2">
    <property type="entry name" value="FOUR HELIX BUNDLE PROTEIN"/>
    <property type="match status" value="1"/>
</dbReference>
<reference evidence="1" key="1">
    <citation type="submission" date="2017-10" db="EMBL/GenBank/DDBJ databases">
        <title>Draft genome sequence of the planktic cyanobacteria Tychonema bourrellyi isolated from alpine lentic freshwater.</title>
        <authorList>
            <person name="Tett A."/>
            <person name="Armanini F."/>
            <person name="Asnicar F."/>
            <person name="Boscaini A."/>
            <person name="Pasolli E."/>
            <person name="Zolfo M."/>
            <person name="Donati C."/>
            <person name="Salmaso N."/>
            <person name="Segata N."/>
        </authorList>
    </citation>
    <scope>NUCLEOTIDE SEQUENCE</scope>
    <source>
        <strain evidence="1">FEM_GT703</strain>
    </source>
</reference>
<dbReference type="RefSeq" id="WP_096828030.1">
    <property type="nucleotide sequence ID" value="NZ_NXIB02000105.1"/>
</dbReference>
<accession>A0A2G4EY21</accession>
<dbReference type="PANTHER" id="PTHR38471">
    <property type="entry name" value="FOUR HELIX BUNDLE PROTEIN"/>
    <property type="match status" value="1"/>
</dbReference>
<dbReference type="AlphaFoldDB" id="A0A2G4EY21"/>
<dbReference type="InterPro" id="IPR012657">
    <property type="entry name" value="23S_rRNA-intervening_sequence"/>
</dbReference>
<dbReference type="OrthoDB" id="485094at2"/>
<evidence type="ECO:0000313" key="2">
    <source>
        <dbReference type="Proteomes" id="UP000226442"/>
    </source>
</evidence>
<organism evidence="1 2">
    <name type="scientific">Tychonema bourrellyi FEM_GT703</name>
    <dbReference type="NCBI Taxonomy" id="2040638"/>
    <lineage>
        <taxon>Bacteria</taxon>
        <taxon>Bacillati</taxon>
        <taxon>Cyanobacteriota</taxon>
        <taxon>Cyanophyceae</taxon>
        <taxon>Oscillatoriophycideae</taxon>
        <taxon>Oscillatoriales</taxon>
        <taxon>Microcoleaceae</taxon>
        <taxon>Tychonema</taxon>
    </lineage>
</organism>
<dbReference type="Pfam" id="PF05635">
    <property type="entry name" value="23S_rRNA_IVP"/>
    <property type="match status" value="1"/>
</dbReference>
<evidence type="ECO:0000313" key="1">
    <source>
        <dbReference type="EMBL" id="PHX54378.1"/>
    </source>
</evidence>
<dbReference type="Gene3D" id="1.20.1440.60">
    <property type="entry name" value="23S rRNA-intervening sequence"/>
    <property type="match status" value="1"/>
</dbReference>
<dbReference type="CDD" id="cd16377">
    <property type="entry name" value="23S_rRNA_IVP_like"/>
    <property type="match status" value="1"/>
</dbReference>
<dbReference type="InterPro" id="IPR036583">
    <property type="entry name" value="23S_rRNA_IVS_sf"/>
</dbReference>
<sequence length="121" mass="14125">MGRPDFEELEVYKLAESLANEIWEIVKKWDYFTKDTMGKQIVRSADSVCANIAEGRGRHSDQDNRRFVKIARGSLYETVNWLRLAYARQLITSEEVNQFKPTLDKLLPKLNAYLNSIGRRE</sequence>
<dbReference type="EMBL" id="NXIB02000105">
    <property type="protein sequence ID" value="PHX54378.1"/>
    <property type="molecule type" value="Genomic_DNA"/>
</dbReference>